<accession>A0A444JD52</accession>
<dbReference type="Gene3D" id="3.40.50.2000">
    <property type="entry name" value="Glycogen Phosphorylase B"/>
    <property type="match status" value="1"/>
</dbReference>
<reference evidence="1 2" key="1">
    <citation type="submission" date="2017-01" db="EMBL/GenBank/DDBJ databases">
        <title>The cable genome- insights into the physiology and evolution of filamentous bacteria capable of sulfide oxidation via long distance electron transfer.</title>
        <authorList>
            <person name="Schreiber L."/>
            <person name="Bjerg J.T."/>
            <person name="Boggild A."/>
            <person name="Van De Vossenberg J."/>
            <person name="Meysman F."/>
            <person name="Nielsen L.P."/>
            <person name="Schramm A."/>
            <person name="Kjeldsen K.U."/>
        </authorList>
    </citation>
    <scope>NUCLEOTIDE SEQUENCE [LARGE SCALE GENOMIC DNA]</scope>
    <source>
        <strain evidence="1">A3</strain>
    </source>
</reference>
<dbReference type="AlphaFoldDB" id="A0A444JD52"/>
<evidence type="ECO:0000313" key="1">
    <source>
        <dbReference type="EMBL" id="RWX50927.1"/>
    </source>
</evidence>
<sequence>VGCFLAPRNLYASVSRVVKEEKINSDLWIHNLGFDSSMVSSESDITTRNVPLLVHMPSRRGIKGSTYVQKAIDALKRNGVEFSYKEVTGVSHDDALAIIKEADIVIDQMLLGGIGTLAFEAMGFGKPVVSYIIEDVRNKFYPDCPVFNATIDNLEERLTHLISNYDLRIQLGKEGVRFAREYLDKKTVNEGLINLYNELMEK</sequence>
<dbReference type="SUPFAM" id="SSF53756">
    <property type="entry name" value="UDP-Glycosyltransferase/glycogen phosphorylase"/>
    <property type="match status" value="1"/>
</dbReference>
<feature type="non-terminal residue" evidence="1">
    <location>
        <position position="1"/>
    </location>
</feature>
<protein>
    <recommendedName>
        <fullName evidence="3">Glycosyl transferases group 1</fullName>
    </recommendedName>
</protein>
<gene>
    <name evidence="1" type="ORF">VU00_10041</name>
</gene>
<dbReference type="Proteomes" id="UP000287615">
    <property type="component" value="Unassembled WGS sequence"/>
</dbReference>
<organism evidence="1 2">
    <name type="scientific">Candidatus Electrothrix marina</name>
    <dbReference type="NCBI Taxonomy" id="1859130"/>
    <lineage>
        <taxon>Bacteria</taxon>
        <taxon>Pseudomonadati</taxon>
        <taxon>Thermodesulfobacteriota</taxon>
        <taxon>Desulfobulbia</taxon>
        <taxon>Desulfobulbales</taxon>
        <taxon>Desulfobulbaceae</taxon>
        <taxon>Candidatus Electrothrix</taxon>
    </lineage>
</organism>
<name>A0A444JD52_9BACT</name>
<evidence type="ECO:0000313" key="2">
    <source>
        <dbReference type="Proteomes" id="UP000287615"/>
    </source>
</evidence>
<evidence type="ECO:0008006" key="3">
    <source>
        <dbReference type="Google" id="ProtNLM"/>
    </source>
</evidence>
<proteinExistence type="predicted"/>
<comment type="caution">
    <text evidence="1">The sequence shown here is derived from an EMBL/GenBank/DDBJ whole genome shotgun (WGS) entry which is preliminary data.</text>
</comment>
<dbReference type="EMBL" id="MTKR01000004">
    <property type="protein sequence ID" value="RWX50927.1"/>
    <property type="molecule type" value="Genomic_DNA"/>
</dbReference>